<keyword evidence="2" id="KW-1185">Reference proteome</keyword>
<dbReference type="GO" id="GO:0004805">
    <property type="term" value="F:trehalose-phosphatase activity"/>
    <property type="evidence" value="ECO:0007669"/>
    <property type="project" value="TreeGrafter"/>
</dbReference>
<reference evidence="1 2" key="1">
    <citation type="journal article" date="2021" name="Nat. Plants">
        <title>The Taxus genome provides insights into paclitaxel biosynthesis.</title>
        <authorList>
            <person name="Xiong X."/>
            <person name="Gou J."/>
            <person name="Liao Q."/>
            <person name="Li Y."/>
            <person name="Zhou Q."/>
            <person name="Bi G."/>
            <person name="Li C."/>
            <person name="Du R."/>
            <person name="Wang X."/>
            <person name="Sun T."/>
            <person name="Guo L."/>
            <person name="Liang H."/>
            <person name="Lu P."/>
            <person name="Wu Y."/>
            <person name="Zhang Z."/>
            <person name="Ro D.K."/>
            <person name="Shang Y."/>
            <person name="Huang S."/>
            <person name="Yan J."/>
        </authorList>
    </citation>
    <scope>NUCLEOTIDE SEQUENCE [LARGE SCALE GENOMIC DNA]</scope>
    <source>
        <strain evidence="1">Ta-2019</strain>
    </source>
</reference>
<dbReference type="GO" id="GO:0003825">
    <property type="term" value="F:alpha,alpha-trehalose-phosphate synthase (UDP-forming) activity"/>
    <property type="evidence" value="ECO:0007669"/>
    <property type="project" value="TreeGrafter"/>
</dbReference>
<dbReference type="AlphaFoldDB" id="A0AA38F4I8"/>
<evidence type="ECO:0000313" key="2">
    <source>
        <dbReference type="Proteomes" id="UP000824469"/>
    </source>
</evidence>
<dbReference type="SUPFAM" id="SSF53756">
    <property type="entry name" value="UDP-Glycosyltransferase/glycogen phosphorylase"/>
    <property type="match status" value="1"/>
</dbReference>
<gene>
    <name evidence="1" type="ORF">KI387_033460</name>
</gene>
<dbReference type="PANTHER" id="PTHR10788">
    <property type="entry name" value="TREHALOSE-6-PHOSPHATE SYNTHASE"/>
    <property type="match status" value="1"/>
</dbReference>
<dbReference type="GO" id="GO:0005992">
    <property type="term" value="P:trehalose biosynthetic process"/>
    <property type="evidence" value="ECO:0007669"/>
    <property type="project" value="InterPro"/>
</dbReference>
<dbReference type="Pfam" id="PF02358">
    <property type="entry name" value="Trehalose_PPase"/>
    <property type="match status" value="1"/>
</dbReference>
<comment type="caution">
    <text evidence="1">The sequence shown here is derived from an EMBL/GenBank/DDBJ whole genome shotgun (WGS) entry which is preliminary data.</text>
</comment>
<dbReference type="SUPFAM" id="SSF56784">
    <property type="entry name" value="HAD-like"/>
    <property type="match status" value="1"/>
</dbReference>
<dbReference type="GO" id="GO:0005829">
    <property type="term" value="C:cytosol"/>
    <property type="evidence" value="ECO:0007669"/>
    <property type="project" value="TreeGrafter"/>
</dbReference>
<evidence type="ECO:0008006" key="3">
    <source>
        <dbReference type="Google" id="ProtNLM"/>
    </source>
</evidence>
<dbReference type="Proteomes" id="UP000824469">
    <property type="component" value="Unassembled WGS sequence"/>
</dbReference>
<evidence type="ECO:0000313" key="1">
    <source>
        <dbReference type="EMBL" id="KAH9289343.1"/>
    </source>
</evidence>
<dbReference type="Pfam" id="PF00982">
    <property type="entry name" value="Glyco_transf_20"/>
    <property type="match status" value="1"/>
</dbReference>
<protein>
    <recommendedName>
        <fullName evidence="3">Trehalose-6-phosphate synthase</fullName>
    </recommendedName>
</protein>
<dbReference type="Gene3D" id="3.40.50.2000">
    <property type="entry name" value="Glycogen Phosphorylase B"/>
    <property type="match status" value="1"/>
</dbReference>
<accession>A0AA38F4I8</accession>
<organism evidence="1 2">
    <name type="scientific">Taxus chinensis</name>
    <name type="common">Chinese yew</name>
    <name type="synonym">Taxus wallichiana var. chinensis</name>
    <dbReference type="NCBI Taxonomy" id="29808"/>
    <lineage>
        <taxon>Eukaryota</taxon>
        <taxon>Viridiplantae</taxon>
        <taxon>Streptophyta</taxon>
        <taxon>Embryophyta</taxon>
        <taxon>Tracheophyta</taxon>
        <taxon>Spermatophyta</taxon>
        <taxon>Pinopsida</taxon>
        <taxon>Pinidae</taxon>
        <taxon>Conifers II</taxon>
        <taxon>Cupressales</taxon>
        <taxon>Taxaceae</taxon>
        <taxon>Taxus</taxon>
    </lineage>
</organism>
<dbReference type="InterPro" id="IPR001830">
    <property type="entry name" value="Glyco_trans_20"/>
</dbReference>
<dbReference type="OMA" id="NENANWW"/>
<sequence length="315" mass="35693">MFGLQFAGAAQSLGAGAILVNPWNITEVASSIGEALNMLPEEREERHRHNFEHVTTHTAQEWAETFVSELNDTIVEAQLRTRHIPPQLPIENAIEKFQQSNNRLLILGFNATMTEQVDVPGRRGNDQIKEMKLSLHPELSDTLSILCSDPKTTIVILSGSERSILDENFKDFNMWLAAENGMFLRRTTKGKWMTTMPEHLNMDWVETVKHVLEYFRERTPRSYIESRETSLVWNYKYADVEFGRVQARDMLQHLWTGPISNAAVDVVQGSKSVEVRSVGVSKGAAIDRILGEIVHSKSMTTPIDYVLCIGHFLGK</sequence>
<name>A0AA38F4I8_TAXCH</name>
<dbReference type="PANTHER" id="PTHR10788:SF106">
    <property type="entry name" value="BCDNA.GH08860"/>
    <property type="match status" value="1"/>
</dbReference>
<dbReference type="InterPro" id="IPR003337">
    <property type="entry name" value="Trehalose_PPase"/>
</dbReference>
<feature type="non-terminal residue" evidence="1">
    <location>
        <position position="315"/>
    </location>
</feature>
<dbReference type="EMBL" id="JAHRHJ020003813">
    <property type="protein sequence ID" value="KAH9289343.1"/>
    <property type="molecule type" value="Genomic_DNA"/>
</dbReference>
<dbReference type="InterPro" id="IPR036412">
    <property type="entry name" value="HAD-like_sf"/>
</dbReference>
<dbReference type="CDD" id="cd01627">
    <property type="entry name" value="HAD_TPP"/>
    <property type="match status" value="1"/>
</dbReference>
<proteinExistence type="predicted"/>